<keyword evidence="3" id="KW-1185">Reference proteome</keyword>
<evidence type="ECO:0000313" key="2">
    <source>
        <dbReference type="EMBL" id="QKF93857.1"/>
    </source>
</evidence>
<evidence type="ECO:0000313" key="3">
    <source>
        <dbReference type="Proteomes" id="UP001162001"/>
    </source>
</evidence>
<name>A0A7D3V8P3_9VIRU</name>
<feature type="domain" description="Copine C-terminal" evidence="1">
    <location>
        <begin position="85"/>
        <end position="288"/>
    </location>
</feature>
<dbReference type="InterPro" id="IPR036465">
    <property type="entry name" value="vWFA_dom_sf"/>
</dbReference>
<evidence type="ECO:0000259" key="1">
    <source>
        <dbReference type="Pfam" id="PF07002"/>
    </source>
</evidence>
<dbReference type="GO" id="GO:0016567">
    <property type="term" value="P:protein ubiquitination"/>
    <property type="evidence" value="ECO:0007669"/>
    <property type="project" value="TreeGrafter"/>
</dbReference>
<accession>A0A7D3V8P3</accession>
<sequence>MGNRSSKRTSKDYKNQQVVQKVQGPAIQQVTKNYNLINDNFTSYNELEHGLRKVGLESCQLIVGVDFTKSNTWNGGSPYYIDVNLHSTAHFPNPYQQVLSIMCQTLAPFDDDGIIPAYGFGDHRTKDKSVFPFLFDNNGRDMHCIKLDGIYNAYNRIIQDFANGILQMSGPTTFAPLIYKAIDLVKNVREYHILLIICDGQVDNITETTNAIVEASKHPLSIVCIGVGKGPWDKMETFDDDIPTRDFDNFQFVNFHEIMNGLYENKEIEFAKRALMEIPDQYEYIKKNILMK</sequence>
<dbReference type="PANTHER" id="PTHR45751:SF11">
    <property type="entry name" value="COPINE FAMILY PROTEIN 2"/>
    <property type="match status" value="1"/>
</dbReference>
<reference evidence="2 3" key="1">
    <citation type="submission" date="2020-04" db="EMBL/GenBank/DDBJ databases">
        <title>Advantages and limits of metagenomic assembly and binning of a giant virus.</title>
        <authorList>
            <person name="Schulz F."/>
            <person name="Andreani J."/>
            <person name="Francis R."/>
            <person name="Boudjemaa H."/>
            <person name="Bou Khalil J.Y."/>
            <person name="Lee J."/>
            <person name="La Scola B."/>
            <person name="Woyke T."/>
        </authorList>
    </citation>
    <scope>NUCLEOTIDE SEQUENCE [LARGE SCALE GENOMIC DNA]</scope>
    <source>
        <strain evidence="2 3">FV1/VV64</strain>
    </source>
</reference>
<dbReference type="InterPro" id="IPR010734">
    <property type="entry name" value="Copine_C"/>
</dbReference>
<organism evidence="2 3">
    <name type="scientific">Fadolivirus FV1/VV64</name>
    <dbReference type="NCBI Taxonomy" id="3070911"/>
    <lineage>
        <taxon>Viruses</taxon>
        <taxon>Varidnaviria</taxon>
        <taxon>Bamfordvirae</taxon>
        <taxon>Nucleocytoviricota</taxon>
        <taxon>Megaviricetes</taxon>
        <taxon>Imitervirales</taxon>
        <taxon>Mimiviridae</taxon>
        <taxon>Klosneuvirinae</taxon>
        <taxon>Fadolivirus</taxon>
        <taxon>Fadolivirus algeromassiliense</taxon>
    </lineage>
</organism>
<dbReference type="GO" id="GO:0004842">
    <property type="term" value="F:ubiquitin-protein transferase activity"/>
    <property type="evidence" value="ECO:0007669"/>
    <property type="project" value="TreeGrafter"/>
</dbReference>
<dbReference type="EMBL" id="MT418680">
    <property type="protein sequence ID" value="QKF93857.1"/>
    <property type="molecule type" value="Genomic_DNA"/>
</dbReference>
<gene>
    <name evidence="2" type="ORF">Fadolivirus_1_399</name>
</gene>
<dbReference type="PANTHER" id="PTHR45751">
    <property type="entry name" value="COPINE FAMILY PROTEIN 1"/>
    <property type="match status" value="1"/>
</dbReference>
<dbReference type="Pfam" id="PF07002">
    <property type="entry name" value="Copine"/>
    <property type="match status" value="1"/>
</dbReference>
<dbReference type="SUPFAM" id="SSF53300">
    <property type="entry name" value="vWA-like"/>
    <property type="match status" value="1"/>
</dbReference>
<dbReference type="InterPro" id="IPR052079">
    <property type="entry name" value="E3_ligase/Copine_domain"/>
</dbReference>
<proteinExistence type="predicted"/>
<dbReference type="Proteomes" id="UP001162001">
    <property type="component" value="Segment"/>
</dbReference>
<protein>
    <submittedName>
        <fullName evidence="2">VWA copine</fullName>
    </submittedName>
</protein>